<sequence>MSDTNIKETQINNNKENNDIKKRKFIENNNKKLTNNSNNSNDNKIKSINNNNNKNKNNKNKKARLKYTYDYNYKIISPFQKFLDYGICPTLNELYSEFYHILNESKCQNLKMELDELKRMNKSEEPIPENYDPSKTCHQHSKEDIEQIVFDPHDRHNIELTVRKFCGFLQKETNMLLMEIIILSIGLLKSIEFLHFTLEIERDGGIFTTYVPKSPPLPSKINDDVVDSTTLAPPIIKTTNTTTTTSNELLTSEEIITPQSQPQPISRRRTPGGIFFKLINLHIPTELKCNIFSMSSSYKYKNERRKKGFGTLLDLSDKLLDFTSNNDDNSNGNNSDGVQEQTKSKKFNKLLNEVDEEFDKLYISSN</sequence>
<comment type="caution">
    <text evidence="2">The sequence shown here is derived from an EMBL/GenBank/DDBJ whole genome shotgun (WGS) entry which is preliminary data.</text>
</comment>
<feature type="region of interest" description="Disordered" evidence="1">
    <location>
        <begin position="323"/>
        <end position="344"/>
    </location>
</feature>
<name>A0AAN7UI76_9MYCE</name>
<dbReference type="PANTHER" id="PTHR13135:SF0">
    <property type="entry name" value="PHOSPHORYLATED ADAPTER RNA EXPORT PROTEIN"/>
    <property type="match status" value="1"/>
</dbReference>
<accession>A0AAN7UI76</accession>
<dbReference type="InterPro" id="IPR039047">
    <property type="entry name" value="PHAX"/>
</dbReference>
<dbReference type="PANTHER" id="PTHR13135">
    <property type="entry name" value="CYTOSOLIC RESINIFERATOXIN BINDING PROTEIN RBP-26"/>
    <property type="match status" value="1"/>
</dbReference>
<feature type="region of interest" description="Disordered" evidence="1">
    <location>
        <begin position="1"/>
        <end position="20"/>
    </location>
</feature>
<dbReference type="Gene3D" id="1.10.10.1440">
    <property type="entry name" value="PHAX RNA-binding domain"/>
    <property type="match status" value="1"/>
</dbReference>
<reference evidence="2 3" key="1">
    <citation type="submission" date="2023-11" db="EMBL/GenBank/DDBJ databases">
        <title>Dfirmibasis_genome.</title>
        <authorList>
            <person name="Edelbroek B."/>
            <person name="Kjellin J."/>
            <person name="Jerlstrom-Hultqvist J."/>
            <person name="Soderbom F."/>
        </authorList>
    </citation>
    <scope>NUCLEOTIDE SEQUENCE [LARGE SCALE GENOMIC DNA]</scope>
    <source>
        <strain evidence="2 3">TNS-C-14</strain>
    </source>
</reference>
<evidence type="ECO:0000256" key="1">
    <source>
        <dbReference type="SAM" id="MobiDB-lite"/>
    </source>
</evidence>
<gene>
    <name evidence="2" type="ORF">RB653_003841</name>
</gene>
<dbReference type="InterPro" id="IPR038092">
    <property type="entry name" value="PHAX_RNA-binding_sf"/>
</dbReference>
<organism evidence="2 3">
    <name type="scientific">Dictyostelium firmibasis</name>
    <dbReference type="NCBI Taxonomy" id="79012"/>
    <lineage>
        <taxon>Eukaryota</taxon>
        <taxon>Amoebozoa</taxon>
        <taxon>Evosea</taxon>
        <taxon>Eumycetozoa</taxon>
        <taxon>Dictyostelia</taxon>
        <taxon>Dictyosteliales</taxon>
        <taxon>Dictyosteliaceae</taxon>
        <taxon>Dictyostelium</taxon>
    </lineage>
</organism>
<feature type="compositionally biased region" description="Low complexity" evidence="1">
    <location>
        <begin position="31"/>
        <end position="55"/>
    </location>
</feature>
<keyword evidence="3" id="KW-1185">Reference proteome</keyword>
<dbReference type="Proteomes" id="UP001344447">
    <property type="component" value="Unassembled WGS sequence"/>
</dbReference>
<protein>
    <submittedName>
        <fullName evidence="2">Uncharacterized protein</fullName>
    </submittedName>
</protein>
<evidence type="ECO:0000313" key="2">
    <source>
        <dbReference type="EMBL" id="KAK5582258.1"/>
    </source>
</evidence>
<feature type="region of interest" description="Disordered" evidence="1">
    <location>
        <begin position="31"/>
        <end position="60"/>
    </location>
</feature>
<dbReference type="GO" id="GO:0006408">
    <property type="term" value="P:snRNA export from nucleus"/>
    <property type="evidence" value="ECO:0007669"/>
    <property type="project" value="InterPro"/>
</dbReference>
<dbReference type="EMBL" id="JAVFKY010000001">
    <property type="protein sequence ID" value="KAK5582258.1"/>
    <property type="molecule type" value="Genomic_DNA"/>
</dbReference>
<evidence type="ECO:0000313" key="3">
    <source>
        <dbReference type="Proteomes" id="UP001344447"/>
    </source>
</evidence>
<dbReference type="AlphaFoldDB" id="A0AAN7UI76"/>
<feature type="compositionally biased region" description="Low complexity" evidence="1">
    <location>
        <begin position="324"/>
        <end position="337"/>
    </location>
</feature>
<proteinExistence type="predicted"/>